<keyword evidence="1" id="KW-0472">Membrane</keyword>
<name>A0A8J6JME9_9FIRM</name>
<keyword evidence="1" id="KW-1133">Transmembrane helix</keyword>
<feature type="transmembrane region" description="Helical" evidence="1">
    <location>
        <begin position="59"/>
        <end position="78"/>
    </location>
</feature>
<dbReference type="AlphaFoldDB" id="A0A8J6JME9"/>
<feature type="transmembrane region" description="Helical" evidence="1">
    <location>
        <begin position="35"/>
        <end position="52"/>
    </location>
</feature>
<gene>
    <name evidence="2" type="ORF">H8S62_13220</name>
</gene>
<protein>
    <submittedName>
        <fullName evidence="2">Uncharacterized protein</fullName>
    </submittedName>
</protein>
<proteinExistence type="predicted"/>
<dbReference type="Proteomes" id="UP000607645">
    <property type="component" value="Unassembled WGS sequence"/>
</dbReference>
<reference evidence="2" key="1">
    <citation type="submission" date="2020-08" db="EMBL/GenBank/DDBJ databases">
        <title>Genome public.</title>
        <authorList>
            <person name="Liu C."/>
            <person name="Sun Q."/>
        </authorList>
    </citation>
    <scope>NUCLEOTIDE SEQUENCE</scope>
    <source>
        <strain evidence="2">NSJ-52</strain>
    </source>
</reference>
<feature type="transmembrane region" description="Helical" evidence="1">
    <location>
        <begin position="90"/>
        <end position="108"/>
    </location>
</feature>
<sequence>MAAALLYLCNRLFFLPGTTGAVHLFFAWYFSDLLAGALIPAIAALLLILARLPPLTRPLSVTGFALLCGLFWELVTPLYKPGAVCDPLDLPAYLAGAWIYLGLVHAAARPGSRAGGMPRSSGSPR</sequence>
<organism evidence="2 3">
    <name type="scientific">Lawsonibacter faecis</name>
    <dbReference type="NCBI Taxonomy" id="2763052"/>
    <lineage>
        <taxon>Bacteria</taxon>
        <taxon>Bacillati</taxon>
        <taxon>Bacillota</taxon>
        <taxon>Clostridia</taxon>
        <taxon>Eubacteriales</taxon>
        <taxon>Oscillospiraceae</taxon>
        <taxon>Lawsonibacter</taxon>
    </lineage>
</organism>
<evidence type="ECO:0000256" key="1">
    <source>
        <dbReference type="SAM" id="Phobius"/>
    </source>
</evidence>
<evidence type="ECO:0000313" key="3">
    <source>
        <dbReference type="Proteomes" id="UP000607645"/>
    </source>
</evidence>
<dbReference type="RefSeq" id="WP_155146052.1">
    <property type="nucleotide sequence ID" value="NZ_JACOPQ010000011.1"/>
</dbReference>
<comment type="caution">
    <text evidence="2">The sequence shown here is derived from an EMBL/GenBank/DDBJ whole genome shotgun (WGS) entry which is preliminary data.</text>
</comment>
<feature type="transmembrane region" description="Helical" evidence="1">
    <location>
        <begin position="12"/>
        <end position="29"/>
    </location>
</feature>
<dbReference type="EMBL" id="JACOPQ010000011">
    <property type="protein sequence ID" value="MBC5737967.1"/>
    <property type="molecule type" value="Genomic_DNA"/>
</dbReference>
<accession>A0A8J6JME9</accession>
<keyword evidence="3" id="KW-1185">Reference proteome</keyword>
<evidence type="ECO:0000313" key="2">
    <source>
        <dbReference type="EMBL" id="MBC5737967.1"/>
    </source>
</evidence>
<keyword evidence="1" id="KW-0812">Transmembrane</keyword>